<dbReference type="eggNOG" id="COG0604">
    <property type="taxonomic scope" value="Bacteria"/>
</dbReference>
<reference evidence="2 3" key="1">
    <citation type="journal article" date="2012" name="J. Bacteriol.">
        <title>Genome sequence of the bacterium Streptomyces davawensis JCM 4913 and heterologous production of the unique antibiotic roseoflavin.</title>
        <authorList>
            <person name="Jankowitsch F."/>
            <person name="Schwarz J."/>
            <person name="Ruckert C."/>
            <person name="Gust B."/>
            <person name="Szczepanowski R."/>
            <person name="Blom J."/>
            <person name="Pelzer S."/>
            <person name="Kalinowski J."/>
            <person name="Mack M."/>
        </authorList>
    </citation>
    <scope>NUCLEOTIDE SEQUENCE [LARGE SCALE GENOMIC DNA]</scope>
    <source>
        <strain evidence="3">DSM 101723 / JCM 4913 / KCC S-0913 / 768</strain>
    </source>
</reference>
<organism evidence="2 3">
    <name type="scientific">Streptomyces davaonensis (strain DSM 101723 / JCM 4913 / KCC S-0913 / 768)</name>
    <dbReference type="NCBI Taxonomy" id="1214101"/>
    <lineage>
        <taxon>Bacteria</taxon>
        <taxon>Bacillati</taxon>
        <taxon>Actinomycetota</taxon>
        <taxon>Actinomycetes</taxon>
        <taxon>Kitasatosporales</taxon>
        <taxon>Streptomycetaceae</taxon>
        <taxon>Streptomyces</taxon>
    </lineage>
</organism>
<feature type="transmembrane region" description="Helical" evidence="1">
    <location>
        <begin position="89"/>
        <end position="108"/>
    </location>
</feature>
<dbReference type="AlphaFoldDB" id="K4RB66"/>
<dbReference type="STRING" id="1214101.BN159_6061"/>
<dbReference type="KEGG" id="sdv:BN159_6061"/>
<feature type="transmembrane region" description="Helical" evidence="1">
    <location>
        <begin position="245"/>
        <end position="263"/>
    </location>
</feature>
<proteinExistence type="predicted"/>
<dbReference type="OrthoDB" id="3171769at2"/>
<dbReference type="RefSeq" id="WP_015660776.1">
    <property type="nucleotide sequence ID" value="NC_020504.1"/>
</dbReference>
<feature type="transmembrane region" description="Helical" evidence="1">
    <location>
        <begin position="174"/>
        <end position="193"/>
    </location>
</feature>
<gene>
    <name evidence="2" type="ORF">BN159_6061</name>
</gene>
<feature type="transmembrane region" description="Helical" evidence="1">
    <location>
        <begin position="286"/>
        <end position="307"/>
    </location>
</feature>
<feature type="transmembrane region" description="Helical" evidence="1">
    <location>
        <begin position="120"/>
        <end position="141"/>
    </location>
</feature>
<evidence type="ECO:0000256" key="1">
    <source>
        <dbReference type="SAM" id="Phobius"/>
    </source>
</evidence>
<name>K4RB66_STRDJ</name>
<feature type="transmembrane region" description="Helical" evidence="1">
    <location>
        <begin position="213"/>
        <end position="233"/>
    </location>
</feature>
<dbReference type="HOGENOM" id="CLU_070045_0_0_11"/>
<keyword evidence="1" id="KW-0812">Transmembrane</keyword>
<dbReference type="PATRIC" id="fig|1214101.3.peg.6143"/>
<keyword evidence="3" id="KW-1185">Reference proteome</keyword>
<protein>
    <submittedName>
        <fullName evidence="2">Uncharacterized protein</fullName>
    </submittedName>
</protein>
<dbReference type="Proteomes" id="UP000008043">
    <property type="component" value="Chromosome"/>
</dbReference>
<accession>K4RB66</accession>
<evidence type="ECO:0000313" key="3">
    <source>
        <dbReference type="Proteomes" id="UP000008043"/>
    </source>
</evidence>
<dbReference type="EMBL" id="HE971709">
    <property type="protein sequence ID" value="CCK30440.1"/>
    <property type="molecule type" value="Genomic_DNA"/>
</dbReference>
<dbReference type="Pfam" id="PF22564">
    <property type="entry name" value="HAAS"/>
    <property type="match status" value="1"/>
</dbReference>
<keyword evidence="1" id="KW-0472">Membrane</keyword>
<evidence type="ECO:0000313" key="2">
    <source>
        <dbReference type="EMBL" id="CCK30440.1"/>
    </source>
</evidence>
<keyword evidence="1" id="KW-1133">Transmembrane helix</keyword>
<sequence length="313" mass="33536">MTTSSLTDRYVHEVVRRLPAEHRGDIALELRATIADTAEGRNPADPRAAEREVLSELGDPVRYAARYTERPLALIGADLYPAYMRLMKTLLCTVLPAVTVGFVALDIADGRGFGDAVGSGIGTLLTVGAQIVAVLTVVFAVTERVRHRADTVDADSWTPDDLPEAPEPDKGGPVAVAGAVWDALLFGLIVWQHSAQPYRVDGEGIEVLDPELWSGWIWPVLIGLAGLVAVGLARAAARGWTMRLVGWYAAAQALFTLSLAWILQQQLLLNPEFLADAETLFDSGDAVYSGAALLVILIGASGVAKAFRAVRSR</sequence>